<dbReference type="InterPro" id="IPR001606">
    <property type="entry name" value="ARID_dom"/>
</dbReference>
<keyword evidence="4" id="KW-1185">Reference proteome</keyword>
<dbReference type="CDD" id="cd16100">
    <property type="entry name" value="ARID"/>
    <property type="match status" value="1"/>
</dbReference>
<dbReference type="GO" id="GO:0003677">
    <property type="term" value="F:DNA binding"/>
    <property type="evidence" value="ECO:0007669"/>
    <property type="project" value="InterPro"/>
</dbReference>
<proteinExistence type="predicted"/>
<name>A0A1U7XPU5_NICSY</name>
<dbReference type="Proteomes" id="UP000189701">
    <property type="component" value="Unplaced"/>
</dbReference>
<sequence>MARTRNSDTDIQDAAQETIVTIVAQGRTKKALTKKRKGRSTKGSKYPRVEHEEGVDNDEQVPQDPVPPPTVDPAHETISPEMGQMFNVVNSAMEMFKAFLSPPVFYGSIVDEDPMLWLEGVTKALRVMKAFDDEAVELATYQLRDVADACGRSTHPSISSATVVAPPQAHGSHNQAGHGAGRGADRVTRGGGQPQLFATLDRQSVEAPAKVITRIILVCSHNAFAIMDPGSTLLYMSPYFAINLGLESDQLSKPFLVSTPVGDSVKVTRVYRGCIVSVQGRNTKADLIEFEMVDFYVIMAMDWDRQYDDPHLLVLKDKVQYGDVRDVTIGDEGKIKKRVRNQRAKKRKQVKRRGQPPQLPIRHFTGWSKRVDGSGLESYREPEIVTILDKQLLVNTEDFKTKLLKEVNGCLCFRPFPPMLGDGKTVDLWKLYLVVREKGGYDRVCNSRSWGVVAKECGFDSTSGLALKLVYVKYLAALDRAMLSLEQPDNNEKSEVRKSGASGFSGVQMDLELDLKEVLMKISDEKKKDKVYANIDLSNGVEVQDFVGLVRCSENFVGKQSLDHNDCDVKGMDERMSVVYDEEDSKFVKRNGDIQRDTDDIGLTKSSEDEEDGITRKRKYSDEKMSVYYDDEQLNFVNENGDVQCGGDDIGLRKSSGDEEDGSTRKRKRESNLGMLKWVTELAKDPCDPAIGHLPERSKWKSYGNDVVWKKVLLLRKEMVLERNVDTSTQYSIWQHKQKMHPSMYDDNSGSERVRCSQRVVSAKDSSKKTQLLSTTSLSASHINETLIDGPTDSSAESGVWWNRRRKKLVSIGSEFQADIPEWKNDIYESDSKWLGTRIWPLDKNEQNRMLLIERDPAGKGRQDTCGCEYPGSFDCIRFHLFEKTRKVKYELGSAFYHWKFACIGEKVALSWTEEDQQKFHDIVKLSPLSEDESFSFWPELFKVFPHKSRESLVSYYFNVFLLRRRGQQNRMNASDIDSDDDESGCGPRSICFGRDKFSILCSPKKAHLDPK</sequence>
<dbReference type="Pfam" id="PF08284">
    <property type="entry name" value="RVP_2"/>
    <property type="match status" value="1"/>
</dbReference>
<dbReference type="PROSITE" id="PS51011">
    <property type="entry name" value="ARID"/>
    <property type="match status" value="1"/>
</dbReference>
<feature type="domain" description="ARID" evidence="3">
    <location>
        <begin position="386"/>
        <end position="483"/>
    </location>
</feature>
<feature type="region of interest" description="Disordered" evidence="2">
    <location>
        <begin position="597"/>
        <end position="617"/>
    </location>
</feature>
<keyword evidence="1" id="KW-0539">Nucleus</keyword>
<evidence type="ECO:0000313" key="4">
    <source>
        <dbReference type="Proteomes" id="UP000189701"/>
    </source>
</evidence>
<dbReference type="SMART" id="SM01189">
    <property type="entry name" value="ELM2"/>
    <property type="match status" value="1"/>
</dbReference>
<dbReference type="SMART" id="SM01014">
    <property type="entry name" value="ARID"/>
    <property type="match status" value="1"/>
</dbReference>
<dbReference type="CDD" id="cd00167">
    <property type="entry name" value="SANT"/>
    <property type="match status" value="1"/>
</dbReference>
<evidence type="ECO:0000313" key="5">
    <source>
        <dbReference type="RefSeq" id="XP_009791641.1"/>
    </source>
</evidence>
<dbReference type="SUPFAM" id="SSF46774">
    <property type="entry name" value="ARID-like"/>
    <property type="match status" value="1"/>
</dbReference>
<feature type="region of interest" description="Disordered" evidence="2">
    <location>
        <begin position="164"/>
        <end position="188"/>
    </location>
</feature>
<reference evidence="5" key="2">
    <citation type="submission" date="2025-08" db="UniProtKB">
        <authorList>
            <consortium name="RefSeq"/>
        </authorList>
    </citation>
    <scope>IDENTIFICATION</scope>
    <source>
        <tissue evidence="5">Leaf</tissue>
    </source>
</reference>
<dbReference type="InterPro" id="IPR036431">
    <property type="entry name" value="ARID_dom_sf"/>
</dbReference>
<dbReference type="SMART" id="SM00501">
    <property type="entry name" value="BRIGHT"/>
    <property type="match status" value="1"/>
</dbReference>
<dbReference type="RefSeq" id="XP_009791641.1">
    <property type="nucleotide sequence ID" value="XM_009793339.1"/>
</dbReference>
<protein>
    <submittedName>
        <fullName evidence="5">Uncharacterized protein LOC104238855</fullName>
    </submittedName>
</protein>
<evidence type="ECO:0000256" key="1">
    <source>
        <dbReference type="ARBA" id="ARBA00023242"/>
    </source>
</evidence>
<dbReference type="AlphaFoldDB" id="A0A1U7XPU5"/>
<dbReference type="Gene3D" id="1.10.150.60">
    <property type="entry name" value="ARID DNA-binding domain"/>
    <property type="match status" value="1"/>
</dbReference>
<dbReference type="OrthoDB" id="1938591at2759"/>
<dbReference type="InterPro" id="IPR001005">
    <property type="entry name" value="SANT/Myb"/>
</dbReference>
<evidence type="ECO:0000259" key="3">
    <source>
        <dbReference type="PROSITE" id="PS51011"/>
    </source>
</evidence>
<feature type="compositionally biased region" description="Basic residues" evidence="2">
    <location>
        <begin position="27"/>
        <end position="42"/>
    </location>
</feature>
<dbReference type="PANTHER" id="PTHR46410:SF7">
    <property type="entry name" value="AT-RICH INTERACTIVE DOMAIN-CONTAINING PROTEIN 1-LIKE"/>
    <property type="match status" value="1"/>
</dbReference>
<accession>A0A1U7XPU5</accession>
<dbReference type="InterPro" id="IPR000949">
    <property type="entry name" value="ELM2_dom"/>
</dbReference>
<dbReference type="STRING" id="4096.A0A1U7XPU5"/>
<dbReference type="Pfam" id="PF01388">
    <property type="entry name" value="ARID"/>
    <property type="match status" value="1"/>
</dbReference>
<gene>
    <name evidence="5" type="primary">LOC104238855</name>
</gene>
<organism evidence="4 5">
    <name type="scientific">Nicotiana sylvestris</name>
    <name type="common">Wood tobacco</name>
    <name type="synonym">South American tobacco</name>
    <dbReference type="NCBI Taxonomy" id="4096"/>
    <lineage>
        <taxon>Eukaryota</taxon>
        <taxon>Viridiplantae</taxon>
        <taxon>Streptophyta</taxon>
        <taxon>Embryophyta</taxon>
        <taxon>Tracheophyta</taxon>
        <taxon>Spermatophyta</taxon>
        <taxon>Magnoliopsida</taxon>
        <taxon>eudicotyledons</taxon>
        <taxon>Gunneridae</taxon>
        <taxon>Pentapetalae</taxon>
        <taxon>asterids</taxon>
        <taxon>lamiids</taxon>
        <taxon>Solanales</taxon>
        <taxon>Solanaceae</taxon>
        <taxon>Nicotianoideae</taxon>
        <taxon>Nicotianeae</taxon>
        <taxon>Nicotiana</taxon>
    </lineage>
</organism>
<dbReference type="eggNOG" id="ENOG502QVAG">
    <property type="taxonomic scope" value="Eukaryota"/>
</dbReference>
<dbReference type="PANTHER" id="PTHR46410">
    <property type="entry name" value="AT-RICH INTERACTIVE DOMAIN-CONTAINING PROTEIN 2"/>
    <property type="match status" value="1"/>
</dbReference>
<feature type="region of interest" description="Disordered" evidence="2">
    <location>
        <begin position="647"/>
        <end position="669"/>
    </location>
</feature>
<evidence type="ECO:0000256" key="2">
    <source>
        <dbReference type="SAM" id="MobiDB-lite"/>
    </source>
</evidence>
<feature type="region of interest" description="Disordered" evidence="2">
    <location>
        <begin position="25"/>
        <end position="77"/>
    </location>
</feature>
<dbReference type="CDD" id="cd00303">
    <property type="entry name" value="retropepsin_like"/>
    <property type="match status" value="1"/>
</dbReference>
<reference evidence="4" key="1">
    <citation type="journal article" date="2013" name="Genome Biol.">
        <title>Reference genomes and transcriptomes of Nicotiana sylvestris and Nicotiana tomentosiformis.</title>
        <authorList>
            <person name="Sierro N."/>
            <person name="Battey J.N."/>
            <person name="Ouadi S."/>
            <person name="Bovet L."/>
            <person name="Goepfert S."/>
            <person name="Bakaher N."/>
            <person name="Peitsch M.C."/>
            <person name="Ivanov N.V."/>
        </authorList>
    </citation>
    <scope>NUCLEOTIDE SEQUENCE [LARGE SCALE GENOMIC DNA]</scope>
</reference>